<evidence type="ECO:0000313" key="5">
    <source>
        <dbReference type="EMBL" id="OGN33532.1"/>
    </source>
</evidence>
<dbReference type="PANTHER" id="PTHR43398">
    <property type="entry name" value="DOLICHOL-PHOSPHATE MANNOSYLTRANSFERASE SUBUNIT 1"/>
    <property type="match status" value="1"/>
</dbReference>
<evidence type="ECO:0000313" key="6">
    <source>
        <dbReference type="Proteomes" id="UP000177745"/>
    </source>
</evidence>
<keyword evidence="3" id="KW-0808">Transferase</keyword>
<dbReference type="Proteomes" id="UP000177745">
    <property type="component" value="Unassembled WGS sequence"/>
</dbReference>
<name>A0A1F8H7F5_9BACT</name>
<dbReference type="Pfam" id="PF00535">
    <property type="entry name" value="Glycos_transf_2"/>
    <property type="match status" value="1"/>
</dbReference>
<dbReference type="CDD" id="cd06442">
    <property type="entry name" value="DPM1_like"/>
    <property type="match status" value="1"/>
</dbReference>
<dbReference type="InterPro" id="IPR039528">
    <property type="entry name" value="DPM1-like"/>
</dbReference>
<comment type="similarity">
    <text evidence="1">Belongs to the glycosyltransferase 2 family.</text>
</comment>
<evidence type="ECO:0000256" key="3">
    <source>
        <dbReference type="ARBA" id="ARBA00022679"/>
    </source>
</evidence>
<dbReference type="GO" id="GO:0016020">
    <property type="term" value="C:membrane"/>
    <property type="evidence" value="ECO:0007669"/>
    <property type="project" value="GOC"/>
</dbReference>
<feature type="domain" description="Glycosyltransferase 2-like" evidence="4">
    <location>
        <begin position="9"/>
        <end position="173"/>
    </location>
</feature>
<keyword evidence="2" id="KW-0328">Glycosyltransferase</keyword>
<dbReference type="InterPro" id="IPR029044">
    <property type="entry name" value="Nucleotide-diphossugar_trans"/>
</dbReference>
<dbReference type="GO" id="GO:0004582">
    <property type="term" value="F:dolichyl-phosphate beta-D-mannosyltransferase activity"/>
    <property type="evidence" value="ECO:0007669"/>
    <property type="project" value="InterPro"/>
</dbReference>
<sequence>MSDYSQSIVLIPTLNERENLKDLIPSIFGLMPEISVLVVDDNSSDGTRELVGFMKTGFKNLFLLERKNNFGYGRSSIDGFKWIFERPYDNVVTMDADFSHNFNEVPALLEKLKNSDVAMGSRYIRGGGVKNWSFFRRVLSRLANLYVKIILGLPAADATSGFNAYRVTSLKKINLDKIDSNGYAFLVELKYRLFRAGSKFIEHPILFSERREGQSKMSGKIIWESIKLPWKLKLFN</sequence>
<gene>
    <name evidence="5" type="ORF">A3G51_02505</name>
</gene>
<protein>
    <recommendedName>
        <fullName evidence="4">Glycosyltransferase 2-like domain-containing protein</fullName>
    </recommendedName>
</protein>
<proteinExistence type="inferred from homology"/>
<comment type="caution">
    <text evidence="5">The sequence shown here is derived from an EMBL/GenBank/DDBJ whole genome shotgun (WGS) entry which is preliminary data.</text>
</comment>
<accession>A0A1F8H7F5</accession>
<dbReference type="AlphaFoldDB" id="A0A1F8H7F5"/>
<evidence type="ECO:0000256" key="1">
    <source>
        <dbReference type="ARBA" id="ARBA00006739"/>
    </source>
</evidence>
<dbReference type="SUPFAM" id="SSF53448">
    <property type="entry name" value="Nucleotide-diphospho-sugar transferases"/>
    <property type="match status" value="1"/>
</dbReference>
<dbReference type="Gene3D" id="3.90.550.10">
    <property type="entry name" value="Spore Coat Polysaccharide Biosynthesis Protein SpsA, Chain A"/>
    <property type="match status" value="1"/>
</dbReference>
<evidence type="ECO:0000256" key="2">
    <source>
        <dbReference type="ARBA" id="ARBA00022676"/>
    </source>
</evidence>
<organism evidence="5 6">
    <name type="scientific">Candidatus Yanofskybacteria bacterium RIFCSPLOWO2_12_FULL_43_11b</name>
    <dbReference type="NCBI Taxonomy" id="1802710"/>
    <lineage>
        <taxon>Bacteria</taxon>
        <taxon>Candidatus Yanofskyibacteriota</taxon>
    </lineage>
</organism>
<reference evidence="5 6" key="1">
    <citation type="journal article" date="2016" name="Nat. Commun.">
        <title>Thousands of microbial genomes shed light on interconnected biogeochemical processes in an aquifer system.</title>
        <authorList>
            <person name="Anantharaman K."/>
            <person name="Brown C.T."/>
            <person name="Hug L.A."/>
            <person name="Sharon I."/>
            <person name="Castelle C.J."/>
            <person name="Probst A.J."/>
            <person name="Thomas B.C."/>
            <person name="Singh A."/>
            <person name="Wilkins M.J."/>
            <person name="Karaoz U."/>
            <person name="Brodie E.L."/>
            <person name="Williams K.H."/>
            <person name="Hubbard S.S."/>
            <person name="Banfield J.F."/>
        </authorList>
    </citation>
    <scope>NUCLEOTIDE SEQUENCE [LARGE SCALE GENOMIC DNA]</scope>
</reference>
<dbReference type="FunFam" id="3.90.550.10:FF:000122">
    <property type="entry name" value="Dolichol-phosphate mannosyltransferase subunit 1"/>
    <property type="match status" value="1"/>
</dbReference>
<dbReference type="EMBL" id="MGKY01000015">
    <property type="protein sequence ID" value="OGN33532.1"/>
    <property type="molecule type" value="Genomic_DNA"/>
</dbReference>
<evidence type="ECO:0000259" key="4">
    <source>
        <dbReference type="Pfam" id="PF00535"/>
    </source>
</evidence>
<dbReference type="PANTHER" id="PTHR43398:SF1">
    <property type="entry name" value="DOLICHOL-PHOSPHATE MANNOSYLTRANSFERASE SUBUNIT 1"/>
    <property type="match status" value="1"/>
</dbReference>
<dbReference type="GO" id="GO:0009247">
    <property type="term" value="P:glycolipid biosynthetic process"/>
    <property type="evidence" value="ECO:0007669"/>
    <property type="project" value="TreeGrafter"/>
</dbReference>
<dbReference type="InterPro" id="IPR001173">
    <property type="entry name" value="Glyco_trans_2-like"/>
</dbReference>